<evidence type="ECO:0000256" key="7">
    <source>
        <dbReference type="ARBA" id="ARBA00022989"/>
    </source>
</evidence>
<dbReference type="InterPro" id="IPR001851">
    <property type="entry name" value="ABC_transp_permease"/>
</dbReference>
<dbReference type="OrthoDB" id="5422926at2"/>
<evidence type="ECO:0000256" key="1">
    <source>
        <dbReference type="ARBA" id="ARBA00004429"/>
    </source>
</evidence>
<dbReference type="PATRIC" id="fig|1304275.5.peg.2983"/>
<evidence type="ECO:0000313" key="11">
    <source>
        <dbReference type="Proteomes" id="UP000028302"/>
    </source>
</evidence>
<comment type="similarity">
    <text evidence="2">Belongs to the binding-protein-dependent transport system permease family. AraH/RbsC subfamily.</text>
</comment>
<keyword evidence="5" id="KW-0997">Cell inner membrane</keyword>
<accession>A0A084IIE7</accession>
<comment type="subcellular location">
    <subcellularLocation>
        <location evidence="1">Cell inner membrane</location>
        <topology evidence="1">Multi-pass membrane protein</topology>
    </subcellularLocation>
</comment>
<feature type="transmembrane region" description="Helical" evidence="9">
    <location>
        <begin position="173"/>
        <end position="199"/>
    </location>
</feature>
<dbReference type="GO" id="GO:0022857">
    <property type="term" value="F:transmembrane transporter activity"/>
    <property type="evidence" value="ECO:0007669"/>
    <property type="project" value="InterPro"/>
</dbReference>
<comment type="caution">
    <text evidence="10">The sequence shown here is derived from an EMBL/GenBank/DDBJ whole genome shotgun (WGS) entry which is preliminary data.</text>
</comment>
<dbReference type="RefSeq" id="WP_037339801.1">
    <property type="nucleotide sequence ID" value="NZ_APNK01000028.1"/>
</dbReference>
<dbReference type="STRING" id="1304275.C41B8_14595"/>
<sequence>MAETATAAGPGARLRDPTFWGDNAALIGLILIGAAFSLLTPYFLTWGNITALLVSASILIVLATAQQFTIVAAGIDLSIAANLPWSAVVFGLTYNAGWGTAGAIVAAIAAGALVGTLNGLIIAKLKVNDFIATLGMLGVMSGVALIASNGQSFSVFSTFLQTLALGSIGPIRYFYLIALVVVLAAHIVFKYTAFGTHVLATGGNREAARNMGIPIDRMRVAVYAINGALVGVAAVLLVSRTGGADPSIATDELLSSIAAVVLGGSSLFGGRASMLGTVAGALVLTTLLNGFTLLQVSSFYQPIAVGVVVIAAAVLSRFQQ</sequence>
<feature type="transmembrane region" description="Helical" evidence="9">
    <location>
        <begin position="253"/>
        <end position="270"/>
    </location>
</feature>
<dbReference type="CDD" id="cd06579">
    <property type="entry name" value="TM_PBP1_transp_AraH_like"/>
    <property type="match status" value="1"/>
</dbReference>
<feature type="transmembrane region" description="Helical" evidence="9">
    <location>
        <begin position="299"/>
        <end position="318"/>
    </location>
</feature>
<dbReference type="Proteomes" id="UP000028302">
    <property type="component" value="Unassembled WGS sequence"/>
</dbReference>
<gene>
    <name evidence="10" type="ORF">C41B8_14595</name>
</gene>
<evidence type="ECO:0000256" key="6">
    <source>
        <dbReference type="ARBA" id="ARBA00022692"/>
    </source>
</evidence>
<feature type="transmembrane region" description="Helical" evidence="9">
    <location>
        <begin position="220"/>
        <end position="241"/>
    </location>
</feature>
<feature type="transmembrane region" description="Helical" evidence="9">
    <location>
        <begin position="130"/>
        <end position="153"/>
    </location>
</feature>
<dbReference type="Pfam" id="PF02653">
    <property type="entry name" value="BPD_transp_2"/>
    <property type="match status" value="1"/>
</dbReference>
<dbReference type="GO" id="GO:0005886">
    <property type="term" value="C:plasma membrane"/>
    <property type="evidence" value="ECO:0007669"/>
    <property type="project" value="UniProtKB-SubCell"/>
</dbReference>
<proteinExistence type="inferred from homology"/>
<evidence type="ECO:0000256" key="3">
    <source>
        <dbReference type="ARBA" id="ARBA00022448"/>
    </source>
</evidence>
<name>A0A084IIE7_SALHC</name>
<protein>
    <submittedName>
        <fullName evidence="10">Sugar ABC transporter permease</fullName>
    </submittedName>
</protein>
<keyword evidence="7 9" id="KW-1133">Transmembrane helix</keyword>
<keyword evidence="11" id="KW-1185">Reference proteome</keyword>
<dbReference type="EMBL" id="APNK01000028">
    <property type="protein sequence ID" value="KEZ76481.1"/>
    <property type="molecule type" value="Genomic_DNA"/>
</dbReference>
<evidence type="ECO:0000256" key="9">
    <source>
        <dbReference type="SAM" id="Phobius"/>
    </source>
</evidence>
<evidence type="ECO:0000256" key="4">
    <source>
        <dbReference type="ARBA" id="ARBA00022475"/>
    </source>
</evidence>
<feature type="transmembrane region" description="Helical" evidence="9">
    <location>
        <begin position="51"/>
        <end position="75"/>
    </location>
</feature>
<dbReference type="PANTHER" id="PTHR32196:SF21">
    <property type="entry name" value="ABC TRANSPORTER PERMEASE PROTEIN YPHD-RELATED"/>
    <property type="match status" value="1"/>
</dbReference>
<keyword evidence="6 9" id="KW-0812">Transmembrane</keyword>
<evidence type="ECO:0000256" key="8">
    <source>
        <dbReference type="ARBA" id="ARBA00023136"/>
    </source>
</evidence>
<dbReference type="AlphaFoldDB" id="A0A084IIE7"/>
<keyword evidence="4" id="KW-1003">Cell membrane</keyword>
<dbReference type="PANTHER" id="PTHR32196">
    <property type="entry name" value="ABC TRANSPORTER PERMEASE PROTEIN YPHD-RELATED-RELATED"/>
    <property type="match status" value="1"/>
</dbReference>
<reference evidence="10 11" key="1">
    <citation type="submission" date="2013-03" db="EMBL/GenBank/DDBJ databases">
        <title>Salinisphaera hydrothermalis C41B8 Genome Sequencing.</title>
        <authorList>
            <person name="Li C."/>
            <person name="Lai Q."/>
            <person name="Shao Z."/>
        </authorList>
    </citation>
    <scope>NUCLEOTIDE SEQUENCE [LARGE SCALE GENOMIC DNA]</scope>
    <source>
        <strain evidence="10 11">C41B8</strain>
    </source>
</reference>
<feature type="transmembrane region" description="Helical" evidence="9">
    <location>
        <begin position="275"/>
        <end position="293"/>
    </location>
</feature>
<organism evidence="10 11">
    <name type="scientific">Salinisphaera hydrothermalis (strain C41B8)</name>
    <dbReference type="NCBI Taxonomy" id="1304275"/>
    <lineage>
        <taxon>Bacteria</taxon>
        <taxon>Pseudomonadati</taxon>
        <taxon>Pseudomonadota</taxon>
        <taxon>Gammaproteobacteria</taxon>
        <taxon>Salinisphaerales</taxon>
        <taxon>Salinisphaeraceae</taxon>
        <taxon>Salinisphaera</taxon>
    </lineage>
</organism>
<evidence type="ECO:0000313" key="10">
    <source>
        <dbReference type="EMBL" id="KEZ76481.1"/>
    </source>
</evidence>
<keyword evidence="3" id="KW-0813">Transport</keyword>
<evidence type="ECO:0000256" key="2">
    <source>
        <dbReference type="ARBA" id="ARBA00007942"/>
    </source>
</evidence>
<dbReference type="eggNOG" id="COG1172">
    <property type="taxonomic scope" value="Bacteria"/>
</dbReference>
<evidence type="ECO:0000256" key="5">
    <source>
        <dbReference type="ARBA" id="ARBA00022519"/>
    </source>
</evidence>
<keyword evidence="8 9" id="KW-0472">Membrane</keyword>
<feature type="transmembrane region" description="Helical" evidence="9">
    <location>
        <begin position="24"/>
        <end position="44"/>
    </location>
</feature>
<feature type="transmembrane region" description="Helical" evidence="9">
    <location>
        <begin position="95"/>
        <end position="123"/>
    </location>
</feature>